<gene>
    <name evidence="1" type="ORF">E3U43_013573</name>
</gene>
<sequence>MASENLNRTAKKVYGKELKGPPFISKPEVILFKDFEVGKTYKKKIVLTNISYITNNCKLLGVSTQLKDFISLNFEPPGSLSSGMSCEMQAVFQPMINEDLEGEVQFASAVGPFSVPVRCNIKKCDLEVDSQFIDFGLHVVGQTISRTVILTNKGALATHFSLDTSTVSQSRN</sequence>
<dbReference type="Proteomes" id="UP000793456">
    <property type="component" value="Chromosome VIII"/>
</dbReference>
<dbReference type="EMBL" id="CM011681">
    <property type="protein sequence ID" value="TMS16280.1"/>
    <property type="molecule type" value="Genomic_DNA"/>
</dbReference>
<accession>A0ACD3RA73</accession>
<reference evidence="1" key="1">
    <citation type="submission" date="2018-11" db="EMBL/GenBank/DDBJ databases">
        <title>The sequence and de novo assembly of Larimichthys crocea genome using PacBio and Hi-C technologies.</title>
        <authorList>
            <person name="Xu P."/>
            <person name="Chen B."/>
            <person name="Zhou Z."/>
            <person name="Ke Q."/>
            <person name="Wu Y."/>
            <person name="Bai H."/>
            <person name="Pu F."/>
        </authorList>
    </citation>
    <scope>NUCLEOTIDE SEQUENCE</scope>
    <source>
        <tissue evidence="1">Muscle</tissue>
    </source>
</reference>
<proteinExistence type="predicted"/>
<keyword evidence="2" id="KW-1185">Reference proteome</keyword>
<protein>
    <submittedName>
        <fullName evidence="1">Uncharacterized protein</fullName>
    </submittedName>
</protein>
<comment type="caution">
    <text evidence="1">The sequence shown here is derived from an EMBL/GenBank/DDBJ whole genome shotgun (WGS) entry which is preliminary data.</text>
</comment>
<evidence type="ECO:0000313" key="2">
    <source>
        <dbReference type="Proteomes" id="UP000793456"/>
    </source>
</evidence>
<evidence type="ECO:0000313" key="1">
    <source>
        <dbReference type="EMBL" id="TMS16280.1"/>
    </source>
</evidence>
<name>A0ACD3RA73_LARCR</name>
<organism evidence="1 2">
    <name type="scientific">Larimichthys crocea</name>
    <name type="common">Large yellow croaker</name>
    <name type="synonym">Pseudosciaena crocea</name>
    <dbReference type="NCBI Taxonomy" id="215358"/>
    <lineage>
        <taxon>Eukaryota</taxon>
        <taxon>Metazoa</taxon>
        <taxon>Chordata</taxon>
        <taxon>Craniata</taxon>
        <taxon>Vertebrata</taxon>
        <taxon>Euteleostomi</taxon>
        <taxon>Actinopterygii</taxon>
        <taxon>Neopterygii</taxon>
        <taxon>Teleostei</taxon>
        <taxon>Neoteleostei</taxon>
        <taxon>Acanthomorphata</taxon>
        <taxon>Eupercaria</taxon>
        <taxon>Sciaenidae</taxon>
        <taxon>Larimichthys</taxon>
    </lineage>
</organism>